<dbReference type="PANTHER" id="PTHR43520">
    <property type="entry name" value="ATP7, ISOFORM B"/>
    <property type="match status" value="1"/>
</dbReference>
<dbReference type="CDD" id="cd02094">
    <property type="entry name" value="P-type_ATPase_Cu-like"/>
    <property type="match status" value="1"/>
</dbReference>
<protein>
    <submittedName>
        <fullName evidence="19">Cadmium-translocating P-type ATPase</fullName>
        <ecNumber evidence="19">3.6.3.3</ecNumber>
    </submittedName>
</protein>
<evidence type="ECO:0000256" key="9">
    <source>
        <dbReference type="ARBA" id="ARBA00022840"/>
    </source>
</evidence>
<dbReference type="SFLD" id="SFLDS00003">
    <property type="entry name" value="Haloacid_Dehalogenase"/>
    <property type="match status" value="1"/>
</dbReference>
<dbReference type="NCBIfam" id="TIGR01511">
    <property type="entry name" value="ATPase-IB1_Cu"/>
    <property type="match status" value="1"/>
</dbReference>
<dbReference type="SUPFAM" id="SSF56784">
    <property type="entry name" value="HAD-like"/>
    <property type="match status" value="1"/>
</dbReference>
<keyword evidence="9 16" id="KW-0067">ATP-binding</keyword>
<feature type="transmembrane region" description="Helical" evidence="16">
    <location>
        <begin position="169"/>
        <end position="188"/>
    </location>
</feature>
<dbReference type="Gene3D" id="3.40.1110.10">
    <property type="entry name" value="Calcium-transporting ATPase, cytoplasmic domain N"/>
    <property type="match status" value="1"/>
</dbReference>
<evidence type="ECO:0000256" key="12">
    <source>
        <dbReference type="ARBA" id="ARBA00022989"/>
    </source>
</evidence>
<dbReference type="SUPFAM" id="SSF81665">
    <property type="entry name" value="Calcium ATPase, transmembrane domain M"/>
    <property type="match status" value="1"/>
</dbReference>
<comment type="caution">
    <text evidence="19">The sequence shown here is derived from an EMBL/GenBank/DDBJ whole genome shotgun (WGS) entry which is preliminary data.</text>
</comment>
<gene>
    <name evidence="19" type="primary">cadA</name>
    <name evidence="19" type="ORF">E3J68_04815</name>
</gene>
<dbReference type="NCBIfam" id="TIGR01512">
    <property type="entry name" value="ATPase-IB2_Cd"/>
    <property type="match status" value="1"/>
</dbReference>
<proteinExistence type="inferred from homology"/>
<keyword evidence="5 16" id="KW-0479">Metal-binding</keyword>
<evidence type="ECO:0000256" key="5">
    <source>
        <dbReference type="ARBA" id="ARBA00022723"/>
    </source>
</evidence>
<keyword evidence="17" id="KW-0175">Coiled coil</keyword>
<keyword evidence="7 16" id="KW-0547">Nucleotide-binding</keyword>
<dbReference type="SFLD" id="SFLDF00027">
    <property type="entry name" value="p-type_atpase"/>
    <property type="match status" value="1"/>
</dbReference>
<dbReference type="GO" id="GO:0005507">
    <property type="term" value="F:copper ion binding"/>
    <property type="evidence" value="ECO:0007669"/>
    <property type="project" value="InterPro"/>
</dbReference>
<keyword evidence="11" id="KW-1278">Translocase</keyword>
<keyword evidence="12 16" id="KW-1133">Transmembrane helix</keyword>
<reference evidence="19 20" key="1">
    <citation type="submission" date="2019-03" db="EMBL/GenBank/DDBJ databases">
        <title>Metabolic potential of uncultured bacteria and archaea associated with petroleum seepage in deep-sea sediments.</title>
        <authorList>
            <person name="Dong X."/>
            <person name="Hubert C."/>
        </authorList>
    </citation>
    <scope>NUCLEOTIDE SEQUENCE [LARGE SCALE GENOMIC DNA]</scope>
    <source>
        <strain evidence="19">E44_bin3</strain>
    </source>
</reference>
<keyword evidence="3" id="KW-0813">Transport</keyword>
<dbReference type="SUPFAM" id="SSF55008">
    <property type="entry name" value="HMA, heavy metal-associated domain"/>
    <property type="match status" value="2"/>
</dbReference>
<comment type="similarity">
    <text evidence="2 16">Belongs to the cation transport ATPase (P-type) (TC 3.A.3) family. Type IB subfamily.</text>
</comment>
<evidence type="ECO:0000256" key="10">
    <source>
        <dbReference type="ARBA" id="ARBA00022842"/>
    </source>
</evidence>
<accession>A0A523T9K1</accession>
<dbReference type="PRINTS" id="PR00119">
    <property type="entry name" value="CATATPASE"/>
</dbReference>
<keyword evidence="13" id="KW-0186">Copper</keyword>
<evidence type="ECO:0000256" key="16">
    <source>
        <dbReference type="RuleBase" id="RU362081"/>
    </source>
</evidence>
<evidence type="ECO:0000256" key="2">
    <source>
        <dbReference type="ARBA" id="ARBA00006024"/>
    </source>
</evidence>
<evidence type="ECO:0000313" key="20">
    <source>
        <dbReference type="Proteomes" id="UP000316517"/>
    </source>
</evidence>
<dbReference type="InterPro" id="IPR001757">
    <property type="entry name" value="P_typ_ATPase"/>
</dbReference>
<dbReference type="EC" id="3.6.3.3" evidence="19"/>
<dbReference type="GO" id="GO:0043682">
    <property type="term" value="F:P-type divalent copper transporter activity"/>
    <property type="evidence" value="ECO:0007669"/>
    <property type="project" value="TreeGrafter"/>
</dbReference>
<feature type="domain" description="HMA" evidence="18">
    <location>
        <begin position="4"/>
        <end position="70"/>
    </location>
</feature>
<keyword evidence="14" id="KW-0406">Ion transport</keyword>
<dbReference type="InterPro" id="IPR023299">
    <property type="entry name" value="ATPase_P-typ_cyto_dom_N"/>
</dbReference>
<organism evidence="19 20">
    <name type="scientific">Aerophobetes bacterium</name>
    <dbReference type="NCBI Taxonomy" id="2030807"/>
    <lineage>
        <taxon>Bacteria</taxon>
        <taxon>Candidatus Aerophobota</taxon>
    </lineage>
</organism>
<feature type="coiled-coil region" evidence="17">
    <location>
        <begin position="608"/>
        <end position="668"/>
    </location>
</feature>
<dbReference type="InterPro" id="IPR023298">
    <property type="entry name" value="ATPase_P-typ_TM_dom_sf"/>
</dbReference>
<keyword evidence="15 16" id="KW-0472">Membrane</keyword>
<dbReference type="PROSITE" id="PS01047">
    <property type="entry name" value="HMA_1"/>
    <property type="match status" value="1"/>
</dbReference>
<evidence type="ECO:0000256" key="13">
    <source>
        <dbReference type="ARBA" id="ARBA00023008"/>
    </source>
</evidence>
<dbReference type="Gene3D" id="3.30.70.100">
    <property type="match status" value="2"/>
</dbReference>
<dbReference type="InterPro" id="IPR008250">
    <property type="entry name" value="ATPase_P-typ_transduc_dom_A_sf"/>
</dbReference>
<dbReference type="Pfam" id="PF00403">
    <property type="entry name" value="HMA"/>
    <property type="match status" value="2"/>
</dbReference>
<dbReference type="FunFam" id="2.70.150.10:FF:000002">
    <property type="entry name" value="Copper-transporting ATPase 1, putative"/>
    <property type="match status" value="1"/>
</dbReference>
<feature type="transmembrane region" description="Helical" evidence="16">
    <location>
        <begin position="461"/>
        <end position="484"/>
    </location>
</feature>
<dbReference type="NCBIfam" id="TIGR00003">
    <property type="entry name" value="copper ion binding protein"/>
    <property type="match status" value="2"/>
</dbReference>
<feature type="transmembrane region" description="Helical" evidence="16">
    <location>
        <begin position="427"/>
        <end position="449"/>
    </location>
</feature>
<evidence type="ECO:0000256" key="6">
    <source>
        <dbReference type="ARBA" id="ARBA00022737"/>
    </source>
</evidence>
<comment type="subcellular location">
    <subcellularLocation>
        <location evidence="16">Cell membrane</location>
    </subcellularLocation>
    <subcellularLocation>
        <location evidence="1">Endomembrane system</location>
        <topology evidence="1">Multi-pass membrane protein</topology>
    </subcellularLocation>
</comment>
<dbReference type="GO" id="GO:0005886">
    <property type="term" value="C:plasma membrane"/>
    <property type="evidence" value="ECO:0007669"/>
    <property type="project" value="UniProtKB-SubCell"/>
</dbReference>
<dbReference type="InterPro" id="IPR036163">
    <property type="entry name" value="HMA_dom_sf"/>
</dbReference>
<dbReference type="GO" id="GO:0055070">
    <property type="term" value="P:copper ion homeostasis"/>
    <property type="evidence" value="ECO:0007669"/>
    <property type="project" value="TreeGrafter"/>
</dbReference>
<dbReference type="InterPro" id="IPR044492">
    <property type="entry name" value="P_typ_ATPase_HD_dom"/>
</dbReference>
<evidence type="ECO:0000259" key="18">
    <source>
        <dbReference type="PROSITE" id="PS50846"/>
    </source>
</evidence>
<feature type="non-terminal residue" evidence="19">
    <location>
        <position position="761"/>
    </location>
</feature>
<keyword evidence="4 16" id="KW-0812">Transmembrane</keyword>
<evidence type="ECO:0000256" key="1">
    <source>
        <dbReference type="ARBA" id="ARBA00004127"/>
    </source>
</evidence>
<keyword evidence="8" id="KW-0187">Copper transport</keyword>
<dbReference type="PANTHER" id="PTHR43520:SF8">
    <property type="entry name" value="P-TYPE CU(+) TRANSPORTER"/>
    <property type="match status" value="1"/>
</dbReference>
<dbReference type="AlphaFoldDB" id="A0A523T9K1"/>
<dbReference type="NCBIfam" id="TIGR01494">
    <property type="entry name" value="ATPase_P-type"/>
    <property type="match status" value="1"/>
</dbReference>
<dbReference type="InterPro" id="IPR006122">
    <property type="entry name" value="HMA_Cu_ion-bd"/>
</dbReference>
<keyword evidence="16" id="KW-1003">Cell membrane</keyword>
<dbReference type="InterPro" id="IPR017969">
    <property type="entry name" value="Heavy-metal-associated_CS"/>
</dbReference>
<dbReference type="Gene3D" id="3.40.50.1000">
    <property type="entry name" value="HAD superfamily/HAD-like"/>
    <property type="match status" value="1"/>
</dbReference>
<dbReference type="Pfam" id="PF00122">
    <property type="entry name" value="E1-E2_ATPase"/>
    <property type="match status" value="1"/>
</dbReference>
<dbReference type="InterPro" id="IPR006121">
    <property type="entry name" value="HMA_dom"/>
</dbReference>
<feature type="domain" description="HMA" evidence="18">
    <location>
        <begin position="76"/>
        <end position="142"/>
    </location>
</feature>
<name>A0A523T9K1_UNCAE</name>
<dbReference type="PRINTS" id="PR00942">
    <property type="entry name" value="CUATPASEI"/>
</dbReference>
<dbReference type="Gene3D" id="2.70.150.10">
    <property type="entry name" value="Calcium-transporting ATPase, cytoplasmic transduction domain A"/>
    <property type="match status" value="1"/>
</dbReference>
<dbReference type="Proteomes" id="UP000316517">
    <property type="component" value="Unassembled WGS sequence"/>
</dbReference>
<dbReference type="InterPro" id="IPR027256">
    <property type="entry name" value="P-typ_ATPase_IB"/>
</dbReference>
<dbReference type="CDD" id="cd00371">
    <property type="entry name" value="HMA"/>
    <property type="match status" value="2"/>
</dbReference>
<evidence type="ECO:0000256" key="7">
    <source>
        <dbReference type="ARBA" id="ARBA00022741"/>
    </source>
</evidence>
<dbReference type="Pfam" id="PF00702">
    <property type="entry name" value="Hydrolase"/>
    <property type="match status" value="1"/>
</dbReference>
<dbReference type="NCBIfam" id="TIGR01525">
    <property type="entry name" value="ATPase-IB_hvy"/>
    <property type="match status" value="1"/>
</dbReference>
<feature type="transmembrane region" description="Helical" evidence="16">
    <location>
        <begin position="275"/>
        <end position="293"/>
    </location>
</feature>
<keyword evidence="10" id="KW-0460">Magnesium</keyword>
<dbReference type="GO" id="GO:0005524">
    <property type="term" value="F:ATP binding"/>
    <property type="evidence" value="ECO:0007669"/>
    <property type="project" value="UniProtKB-UniRule"/>
</dbReference>
<keyword evidence="19" id="KW-0378">Hydrolase</keyword>
<feature type="transmembrane region" description="Helical" evidence="16">
    <location>
        <begin position="208"/>
        <end position="229"/>
    </location>
</feature>
<dbReference type="InterPro" id="IPR023214">
    <property type="entry name" value="HAD_sf"/>
</dbReference>
<dbReference type="PROSITE" id="PS00154">
    <property type="entry name" value="ATPASE_E1_E2"/>
    <property type="match status" value="1"/>
</dbReference>
<evidence type="ECO:0000313" key="19">
    <source>
        <dbReference type="EMBL" id="TET26987.1"/>
    </source>
</evidence>
<evidence type="ECO:0000256" key="15">
    <source>
        <dbReference type="ARBA" id="ARBA00023136"/>
    </source>
</evidence>
<evidence type="ECO:0000256" key="14">
    <source>
        <dbReference type="ARBA" id="ARBA00023065"/>
    </source>
</evidence>
<dbReference type="SUPFAM" id="SSF81653">
    <property type="entry name" value="Calcium ATPase, transduction domain A"/>
    <property type="match status" value="1"/>
</dbReference>
<dbReference type="EMBL" id="SOJT01000214">
    <property type="protein sequence ID" value="TET26987.1"/>
    <property type="molecule type" value="Genomic_DNA"/>
</dbReference>
<evidence type="ECO:0000256" key="3">
    <source>
        <dbReference type="ARBA" id="ARBA00022448"/>
    </source>
</evidence>
<evidence type="ECO:0000256" key="17">
    <source>
        <dbReference type="SAM" id="Coils"/>
    </source>
</evidence>
<evidence type="ECO:0000256" key="11">
    <source>
        <dbReference type="ARBA" id="ARBA00022967"/>
    </source>
</evidence>
<dbReference type="GO" id="GO:0016887">
    <property type="term" value="F:ATP hydrolysis activity"/>
    <property type="evidence" value="ECO:0007669"/>
    <property type="project" value="InterPro"/>
</dbReference>
<dbReference type="SFLD" id="SFLDG00002">
    <property type="entry name" value="C1.7:_P-type_atpase_like"/>
    <property type="match status" value="1"/>
</dbReference>
<dbReference type="PROSITE" id="PS50846">
    <property type="entry name" value="HMA_2"/>
    <property type="match status" value="2"/>
</dbReference>
<dbReference type="InterPro" id="IPR018303">
    <property type="entry name" value="ATPase_P-typ_P_site"/>
</dbReference>
<evidence type="ECO:0000256" key="8">
    <source>
        <dbReference type="ARBA" id="ARBA00022796"/>
    </source>
</evidence>
<evidence type="ECO:0000256" key="4">
    <source>
        <dbReference type="ARBA" id="ARBA00022692"/>
    </source>
</evidence>
<dbReference type="InterPro" id="IPR059000">
    <property type="entry name" value="ATPase_P-type_domA"/>
</dbReference>
<dbReference type="FunFam" id="3.30.70.100:FF:000001">
    <property type="entry name" value="ATPase copper transporting beta"/>
    <property type="match status" value="1"/>
</dbReference>
<dbReference type="GO" id="GO:0012505">
    <property type="term" value="C:endomembrane system"/>
    <property type="evidence" value="ECO:0007669"/>
    <property type="project" value="UniProtKB-SubCell"/>
</dbReference>
<dbReference type="InterPro" id="IPR036412">
    <property type="entry name" value="HAD-like_sf"/>
</dbReference>
<keyword evidence="6" id="KW-0677">Repeat</keyword>
<feature type="transmembrane region" description="Helical" evidence="16">
    <location>
        <begin position="241"/>
        <end position="263"/>
    </location>
</feature>
<sequence length="761" mass="82103">MTSKKTDLPIKGMTCTSCAQTIERNLKKKKGVYSANVNFASQTAMVSYDSALVGIEDIEKVIKDTGYEVIKLSGERTVEFKVIGMGSDHCAGVVKKAVEKLEGVKEVETNYPNSYARVSYDESKLSTRQIIRAISAAGYKPELIEAGESAADVEKEAREKEIRTLKKKFIWAAIFAFPILYVAMVDMISKSLLPGFLSPEHFPVNFALFQVIFSIPVIIVGWNFYRIGFPNLFKGSPNMDSLIAMGTGAAYLYSFYAAGLVLLAKDPNGQYVRSLYFETAAVIIALILLGRFFEALSKGKTSEAIKKLMGLAPKTATIEVNGVEEEVPISEVQVGDVVIVKPGEKIPVDGKVIEGRTAVDESMLTGESIPVEKNPGSKVTGATLNKTGSIKFRAEKVGKDTALAQIIKLVEEAQGSKAPIARLADIIAGYFTWGVIGIALVTAIAWSLAGTVFGVPLVGGVFVFTLTVVIAVLIIACPCALGLATPTAIMVGTGKGAEHGILIKDAEALENFRKIDFVIFDKTGTLTEGKPKVTDIVTFNNNKEDEVLKIAASAEKKSEHPLAEAIVNEAEEKKLELFEIPDFNAIPGHGIEISLNQSKIFLGNEKLMDDKKIDLKIAQEQAIRLANEGKTPMFIAKDKTLMGIIAVADVLKENSEKAIKELHKLKIKVAMLTGDNKRTAEAIARTVGIDRVLAEVLPEDKSKEVKKLQEEGYTVAMVGDGINDAPALMQSDVGVAIGAGTDVAMESAKIVLMKSDILDVV</sequence>